<dbReference type="RefSeq" id="WP_112881568.1">
    <property type="nucleotide sequence ID" value="NZ_QLUW01000001.1"/>
</dbReference>
<comment type="caution">
    <text evidence="2">The sequence shown here is derived from an EMBL/GenBank/DDBJ whole genome shotgun (WGS) entry which is preliminary data.</text>
</comment>
<protein>
    <submittedName>
        <fullName evidence="2">Uncharacterized protein</fullName>
    </submittedName>
</protein>
<dbReference type="EMBL" id="QLUW01000001">
    <property type="protein sequence ID" value="RAP78445.1"/>
    <property type="molecule type" value="Genomic_DNA"/>
</dbReference>
<organism evidence="2 3">
    <name type="scientific">Paenibacillus montanisoli</name>
    <dbReference type="NCBI Taxonomy" id="2081970"/>
    <lineage>
        <taxon>Bacteria</taxon>
        <taxon>Bacillati</taxon>
        <taxon>Bacillota</taxon>
        <taxon>Bacilli</taxon>
        <taxon>Bacillales</taxon>
        <taxon>Paenibacillaceae</taxon>
        <taxon>Paenibacillus</taxon>
    </lineage>
</organism>
<dbReference type="AlphaFoldDB" id="A0A328UC13"/>
<evidence type="ECO:0000313" key="2">
    <source>
        <dbReference type="EMBL" id="RAP78445.1"/>
    </source>
</evidence>
<feature type="region of interest" description="Disordered" evidence="1">
    <location>
        <begin position="41"/>
        <end position="83"/>
    </location>
</feature>
<proteinExistence type="predicted"/>
<sequence>MNVWKSIPILRSRNRLRNVYMVLSQNSDHEKKSFQKNITPVKQNRMKDAPLKSKSKNNNSIREKRIQQGMRMNSSFNELDILD</sequence>
<evidence type="ECO:0000313" key="3">
    <source>
        <dbReference type="Proteomes" id="UP000249260"/>
    </source>
</evidence>
<gene>
    <name evidence="2" type="ORF">DL346_08475</name>
</gene>
<keyword evidence="3" id="KW-1185">Reference proteome</keyword>
<name>A0A328UC13_9BACL</name>
<dbReference type="Proteomes" id="UP000249260">
    <property type="component" value="Unassembled WGS sequence"/>
</dbReference>
<accession>A0A328UC13</accession>
<reference evidence="2 3" key="1">
    <citation type="submission" date="2018-06" db="EMBL/GenBank/DDBJ databases">
        <title>Paenibacillus montanisoli sp. nov., isolated from mountain area soil.</title>
        <authorList>
            <person name="Wu M."/>
        </authorList>
    </citation>
    <scope>NUCLEOTIDE SEQUENCE [LARGE SCALE GENOMIC DNA]</scope>
    <source>
        <strain evidence="2 3">RA17</strain>
    </source>
</reference>
<evidence type="ECO:0000256" key="1">
    <source>
        <dbReference type="SAM" id="MobiDB-lite"/>
    </source>
</evidence>